<comment type="caution">
    <text evidence="1">The sequence shown here is derived from an EMBL/GenBank/DDBJ whole genome shotgun (WGS) entry which is preliminary data.</text>
</comment>
<dbReference type="Proteomes" id="UP000828390">
    <property type="component" value="Unassembled WGS sequence"/>
</dbReference>
<organism evidence="1 2">
    <name type="scientific">Dreissena polymorpha</name>
    <name type="common">Zebra mussel</name>
    <name type="synonym">Mytilus polymorpha</name>
    <dbReference type="NCBI Taxonomy" id="45954"/>
    <lineage>
        <taxon>Eukaryota</taxon>
        <taxon>Metazoa</taxon>
        <taxon>Spiralia</taxon>
        <taxon>Lophotrochozoa</taxon>
        <taxon>Mollusca</taxon>
        <taxon>Bivalvia</taxon>
        <taxon>Autobranchia</taxon>
        <taxon>Heteroconchia</taxon>
        <taxon>Euheterodonta</taxon>
        <taxon>Imparidentia</taxon>
        <taxon>Neoheterodontei</taxon>
        <taxon>Myida</taxon>
        <taxon>Dreissenoidea</taxon>
        <taxon>Dreissenidae</taxon>
        <taxon>Dreissena</taxon>
    </lineage>
</organism>
<dbReference type="EMBL" id="JAIWYP010000006">
    <property type="protein sequence ID" value="KAH3813862.1"/>
    <property type="molecule type" value="Genomic_DNA"/>
</dbReference>
<keyword evidence="2" id="KW-1185">Reference proteome</keyword>
<dbReference type="AlphaFoldDB" id="A0A9D4JND6"/>
<proteinExistence type="predicted"/>
<gene>
    <name evidence="1" type="ORF">DPMN_142332</name>
</gene>
<evidence type="ECO:0000313" key="1">
    <source>
        <dbReference type="EMBL" id="KAH3813862.1"/>
    </source>
</evidence>
<accession>A0A9D4JND6</accession>
<sequence length="92" mass="10591">MFASETVETSVKSIQLPYENVFKNLKTVRRFAIDLGGSLAKLAYTATVQRKTSRVLEDDKRSTLTGVQESGTPYNETPTRMSERYCFIFREW</sequence>
<protein>
    <submittedName>
        <fullName evidence="1">Uncharacterized protein</fullName>
    </submittedName>
</protein>
<reference evidence="1" key="1">
    <citation type="journal article" date="2019" name="bioRxiv">
        <title>The Genome of the Zebra Mussel, Dreissena polymorpha: A Resource for Invasive Species Research.</title>
        <authorList>
            <person name="McCartney M.A."/>
            <person name="Auch B."/>
            <person name="Kono T."/>
            <person name="Mallez S."/>
            <person name="Zhang Y."/>
            <person name="Obille A."/>
            <person name="Becker A."/>
            <person name="Abrahante J.E."/>
            <person name="Garbe J."/>
            <person name="Badalamenti J.P."/>
            <person name="Herman A."/>
            <person name="Mangelson H."/>
            <person name="Liachko I."/>
            <person name="Sullivan S."/>
            <person name="Sone E.D."/>
            <person name="Koren S."/>
            <person name="Silverstein K.A.T."/>
            <person name="Beckman K.B."/>
            <person name="Gohl D.M."/>
        </authorList>
    </citation>
    <scope>NUCLEOTIDE SEQUENCE</scope>
    <source>
        <strain evidence="1">Duluth1</strain>
        <tissue evidence="1">Whole animal</tissue>
    </source>
</reference>
<reference evidence="1" key="2">
    <citation type="submission" date="2020-11" db="EMBL/GenBank/DDBJ databases">
        <authorList>
            <person name="McCartney M.A."/>
            <person name="Auch B."/>
            <person name="Kono T."/>
            <person name="Mallez S."/>
            <person name="Becker A."/>
            <person name="Gohl D.M."/>
            <person name="Silverstein K.A.T."/>
            <person name="Koren S."/>
            <person name="Bechman K.B."/>
            <person name="Herman A."/>
            <person name="Abrahante J.E."/>
            <person name="Garbe J."/>
        </authorList>
    </citation>
    <scope>NUCLEOTIDE SEQUENCE</scope>
    <source>
        <strain evidence="1">Duluth1</strain>
        <tissue evidence="1">Whole animal</tissue>
    </source>
</reference>
<evidence type="ECO:0000313" key="2">
    <source>
        <dbReference type="Proteomes" id="UP000828390"/>
    </source>
</evidence>
<name>A0A9D4JND6_DREPO</name>